<keyword evidence="2" id="KW-0732">Signal</keyword>
<accession>A0A239LSP0</accession>
<sequence length="402" mass="41963">MIRSLCFFAATVLSAAAAAQQPAILQPLATKAGPAPAALHTGAAFYVPVTPETIRWGYLPNGASDPVLTVPSGSIVTFDTLSHEGLLEDQGRDAVKFFGGFGVPAGGVLKDAEAITQSSLTHDFVKDGPHIVLGPVEVAGAEPGDLLKIDFLQFTPRVPYGVISTRHGKGALPGEFPETPAPDADASAAQPEKFHNNSQFVPLKLVNGKLTAVFPTAQGKPVSFPANPFLGTVGVAPAAEGRTNSIPPSAFGGNLDIHSLVAGTTLYLPVQVKGAKLFVADPHFAQGNGEVSLTAVEGSVRATMRLTVLKPGAPGYPSSKPIAGPFAETPDYWIAIGLDPDLNEAMKKAVRNAIDYLSLNHGMTRAEAMAYLSAATDFEVSQVVDRTKGVHALIRKKDFAGK</sequence>
<dbReference type="GO" id="GO:0016811">
    <property type="term" value="F:hydrolase activity, acting on carbon-nitrogen (but not peptide) bonds, in linear amides"/>
    <property type="evidence" value="ECO:0007669"/>
    <property type="project" value="InterPro"/>
</dbReference>
<protein>
    <submittedName>
        <fullName evidence="3">Acetamidase/formamidase</fullName>
    </submittedName>
</protein>
<gene>
    <name evidence="3" type="ORF">SAMN05421770_107215</name>
</gene>
<proteinExistence type="predicted"/>
<dbReference type="SUPFAM" id="SSF141130">
    <property type="entry name" value="Acetamidase/Formamidase-like"/>
    <property type="match status" value="1"/>
</dbReference>
<dbReference type="Gene3D" id="2.60.120.580">
    <property type="entry name" value="Acetamidase/Formamidase-like domains"/>
    <property type="match status" value="2"/>
</dbReference>
<dbReference type="Gene3D" id="3.10.28.20">
    <property type="entry name" value="Acetamidase/Formamidase-like domains"/>
    <property type="match status" value="1"/>
</dbReference>
<dbReference type="EMBL" id="FZOU01000007">
    <property type="protein sequence ID" value="SNT32823.1"/>
    <property type="molecule type" value="Genomic_DNA"/>
</dbReference>
<dbReference type="OrthoDB" id="9811740at2"/>
<feature type="signal peptide" evidence="2">
    <location>
        <begin position="1"/>
        <end position="19"/>
    </location>
</feature>
<name>A0A239LSP0_9BACT</name>
<feature type="chain" id="PRO_5012851065" evidence="2">
    <location>
        <begin position="20"/>
        <end position="402"/>
    </location>
</feature>
<dbReference type="InterPro" id="IPR004304">
    <property type="entry name" value="FmdA_AmdA"/>
</dbReference>
<dbReference type="RefSeq" id="WP_089409822.1">
    <property type="nucleotide sequence ID" value="NZ_FZOU01000007.1"/>
</dbReference>
<evidence type="ECO:0000256" key="1">
    <source>
        <dbReference type="SAM" id="MobiDB-lite"/>
    </source>
</evidence>
<feature type="region of interest" description="Disordered" evidence="1">
    <location>
        <begin position="169"/>
        <end position="188"/>
    </location>
</feature>
<dbReference type="Proteomes" id="UP000198356">
    <property type="component" value="Unassembled WGS sequence"/>
</dbReference>
<dbReference type="PANTHER" id="PTHR31891:SF1">
    <property type="entry name" value="FORMAMIDASE C869.04-RELATED"/>
    <property type="match status" value="1"/>
</dbReference>
<evidence type="ECO:0000313" key="4">
    <source>
        <dbReference type="Proteomes" id="UP000198356"/>
    </source>
</evidence>
<dbReference type="Pfam" id="PF03069">
    <property type="entry name" value="FmdA_AmdA"/>
    <property type="match status" value="1"/>
</dbReference>
<dbReference type="AlphaFoldDB" id="A0A239LSP0"/>
<evidence type="ECO:0000313" key="3">
    <source>
        <dbReference type="EMBL" id="SNT32823.1"/>
    </source>
</evidence>
<keyword evidence="4" id="KW-1185">Reference proteome</keyword>
<evidence type="ECO:0000256" key="2">
    <source>
        <dbReference type="SAM" id="SignalP"/>
    </source>
</evidence>
<reference evidence="3 4" key="1">
    <citation type="submission" date="2017-06" db="EMBL/GenBank/DDBJ databases">
        <authorList>
            <person name="Kim H.J."/>
            <person name="Triplett B.A."/>
        </authorList>
    </citation>
    <scope>NUCLEOTIDE SEQUENCE [LARGE SCALE GENOMIC DNA]</scope>
    <source>
        <strain evidence="3 4">DSM 18704</strain>
    </source>
</reference>
<organism evidence="3 4">
    <name type="scientific">Granulicella rosea</name>
    <dbReference type="NCBI Taxonomy" id="474952"/>
    <lineage>
        <taxon>Bacteria</taxon>
        <taxon>Pseudomonadati</taxon>
        <taxon>Acidobacteriota</taxon>
        <taxon>Terriglobia</taxon>
        <taxon>Terriglobales</taxon>
        <taxon>Acidobacteriaceae</taxon>
        <taxon>Granulicella</taxon>
    </lineage>
</organism>
<dbReference type="PANTHER" id="PTHR31891">
    <property type="entry name" value="FORMAMIDASE C869.04-RELATED"/>
    <property type="match status" value="1"/>
</dbReference>